<dbReference type="PANTHER" id="PTHR47495">
    <property type="entry name" value="ALDEHYDE DEHYDROGENASE"/>
    <property type="match status" value="1"/>
</dbReference>
<dbReference type="Pfam" id="PF02738">
    <property type="entry name" value="MoCoBD_1"/>
    <property type="match status" value="1"/>
</dbReference>
<dbReference type="RefSeq" id="WP_068831134.1">
    <property type="nucleotide sequence ID" value="NZ_JBHSMX010000011.1"/>
</dbReference>
<dbReference type="SMART" id="SM01008">
    <property type="entry name" value="Ald_Xan_dh_C"/>
    <property type="match status" value="1"/>
</dbReference>
<dbReference type="InterPro" id="IPR046867">
    <property type="entry name" value="AldOxase/xan_DH_MoCoBD2"/>
</dbReference>
<comment type="caution">
    <text evidence="2">The sequence shown here is derived from an EMBL/GenBank/DDBJ whole genome shotgun (WGS) entry which is preliminary data.</text>
</comment>
<accession>A0ABW0QA51</accession>
<dbReference type="PIRSF" id="PIRSF036389">
    <property type="entry name" value="IOR_B"/>
    <property type="match status" value="1"/>
</dbReference>
<reference evidence="3" key="1">
    <citation type="journal article" date="2019" name="Int. J. Syst. Evol. Microbiol.">
        <title>The Global Catalogue of Microorganisms (GCM) 10K type strain sequencing project: providing services to taxonomists for standard genome sequencing and annotation.</title>
        <authorList>
            <consortium name="The Broad Institute Genomics Platform"/>
            <consortium name="The Broad Institute Genome Sequencing Center for Infectious Disease"/>
            <person name="Wu L."/>
            <person name="Ma J."/>
        </authorList>
    </citation>
    <scope>NUCLEOTIDE SEQUENCE [LARGE SCALE GENOMIC DNA]</scope>
    <source>
        <strain evidence="3">CGMCC 4.7277</strain>
    </source>
</reference>
<dbReference type="Pfam" id="PF20256">
    <property type="entry name" value="MoCoBD_2"/>
    <property type="match status" value="2"/>
</dbReference>
<dbReference type="Gene3D" id="3.30.365.10">
    <property type="entry name" value="Aldehyde oxidase/xanthine dehydrogenase, molybdopterin binding domain"/>
    <property type="match status" value="4"/>
</dbReference>
<dbReference type="InterPro" id="IPR012368">
    <property type="entry name" value="OxRdtase_Mopterin-bd_su_IorB"/>
</dbReference>
<keyword evidence="3" id="KW-1185">Reference proteome</keyword>
<dbReference type="InterPro" id="IPR052516">
    <property type="entry name" value="N-heterocyclic_Hydroxylase"/>
</dbReference>
<dbReference type="PANTHER" id="PTHR47495:SF1">
    <property type="entry name" value="BLL3820 PROTEIN"/>
    <property type="match status" value="1"/>
</dbReference>
<dbReference type="InterPro" id="IPR036856">
    <property type="entry name" value="Ald_Oxase/Xan_DH_a/b_sf"/>
</dbReference>
<dbReference type="EMBL" id="JBHSMX010000011">
    <property type="protein sequence ID" value="MFC5520767.1"/>
    <property type="molecule type" value="Genomic_DNA"/>
</dbReference>
<dbReference type="InterPro" id="IPR000674">
    <property type="entry name" value="Ald_Oxase/Xan_DH_a/b"/>
</dbReference>
<proteinExistence type="predicted"/>
<protein>
    <submittedName>
        <fullName evidence="2">Molybdopterin cofactor-binding domain-containing protein</fullName>
    </submittedName>
</protein>
<evidence type="ECO:0000313" key="2">
    <source>
        <dbReference type="EMBL" id="MFC5520767.1"/>
    </source>
</evidence>
<gene>
    <name evidence="2" type="ORF">ACFPP7_07520</name>
</gene>
<dbReference type="SUPFAM" id="SSF54665">
    <property type="entry name" value="CO dehydrogenase molybdoprotein N-domain-like"/>
    <property type="match status" value="1"/>
</dbReference>
<feature type="domain" description="Aldehyde oxidase/xanthine dehydrogenase a/b hammerhead" evidence="1">
    <location>
        <begin position="176"/>
        <end position="259"/>
    </location>
</feature>
<dbReference type="Gene3D" id="3.90.1170.50">
    <property type="entry name" value="Aldehyde oxidase/xanthine dehydrogenase, a/b hammerhead"/>
    <property type="match status" value="1"/>
</dbReference>
<evidence type="ECO:0000259" key="1">
    <source>
        <dbReference type="SMART" id="SM01008"/>
    </source>
</evidence>
<dbReference type="SUPFAM" id="SSF56003">
    <property type="entry name" value="Molybdenum cofactor-binding domain"/>
    <property type="match status" value="2"/>
</dbReference>
<dbReference type="Proteomes" id="UP001596084">
    <property type="component" value="Unassembled WGS sequence"/>
</dbReference>
<evidence type="ECO:0000313" key="3">
    <source>
        <dbReference type="Proteomes" id="UP001596084"/>
    </source>
</evidence>
<sequence length="705" mass="75153">MMRMFAAAAPASVLANELLSDWIAISSERLTIFSGKVELGQGINTAIRQIACDELGVAPDQLELIAGDTARSPDEGYTAGSQSVEVGGASMRWVCAHAFDLFRNAAATNLGAAVSSIFVERGEFGSTSTPNRVSYWELAPFVQLAVVLTETPVGRDIPNEASVGTPLRRDDLGCKLLCAAYIHDFVLPGMVHARMLRGTHPSQRVGEVPVDALRALDGVGEVVHSGNFLALVGPNEARLVRALDKAKKLLTWSQSDELPAQTDTVSLLQAMPHASSVEHSAGAAAVGALQHAATYSRPYLAHASIGPACAIASPGEGTLQVWSHTQGPHMLRNQLALALRMGKDKVVVTHLHGSGCYGHNGADDVAFDAAFIATVIGKPVRVQWMRDEELSMAPFGSASVVSIVGAVDESGRVCDWDLQVWSHTHIARPGWGEGVNLLGAWAIDPPMPRPPSRDMSLPAGGGQRNAVAIYDFPRQHVTYHFIEQSPVRVSAIRSLGAYANTFAIESFVDELSDLAQVDPIAFRLLHLGDSRARGVLERVRDMCGWASRPEPGSGAGLGVAVGRYKNRAAYCAVVVSVAVEEKVRVDRVWAAVDAGAVINPDGLLNQIEGGIIQSLSWSLKEEVKWNAEGIATNHWDTYPILNFDEIPEVEVTLIDRPEMPSLGSGEAAAGPTAAAVGNAVAHALGARCRHLPLTPERISDLIMNA</sequence>
<dbReference type="InterPro" id="IPR037165">
    <property type="entry name" value="AldOxase/xan_DH_Mopterin-bd_sf"/>
</dbReference>
<dbReference type="InterPro" id="IPR008274">
    <property type="entry name" value="AldOxase/xan_DH_MoCoBD1"/>
</dbReference>
<organism evidence="2 3">
    <name type="scientific">Polaromonas jejuensis</name>
    <dbReference type="NCBI Taxonomy" id="457502"/>
    <lineage>
        <taxon>Bacteria</taxon>
        <taxon>Pseudomonadati</taxon>
        <taxon>Pseudomonadota</taxon>
        <taxon>Betaproteobacteria</taxon>
        <taxon>Burkholderiales</taxon>
        <taxon>Comamonadaceae</taxon>
        <taxon>Polaromonas</taxon>
    </lineage>
</organism>
<name>A0ABW0QA51_9BURK</name>